<dbReference type="Proteomes" id="UP001482620">
    <property type="component" value="Unassembled WGS sequence"/>
</dbReference>
<organism evidence="1 2">
    <name type="scientific">Ilyodon furcidens</name>
    <name type="common">goldbreast splitfin</name>
    <dbReference type="NCBI Taxonomy" id="33524"/>
    <lineage>
        <taxon>Eukaryota</taxon>
        <taxon>Metazoa</taxon>
        <taxon>Chordata</taxon>
        <taxon>Craniata</taxon>
        <taxon>Vertebrata</taxon>
        <taxon>Euteleostomi</taxon>
        <taxon>Actinopterygii</taxon>
        <taxon>Neopterygii</taxon>
        <taxon>Teleostei</taxon>
        <taxon>Neoteleostei</taxon>
        <taxon>Acanthomorphata</taxon>
        <taxon>Ovalentaria</taxon>
        <taxon>Atherinomorphae</taxon>
        <taxon>Cyprinodontiformes</taxon>
        <taxon>Goodeidae</taxon>
        <taxon>Ilyodon</taxon>
    </lineage>
</organism>
<evidence type="ECO:0000313" key="2">
    <source>
        <dbReference type="Proteomes" id="UP001482620"/>
    </source>
</evidence>
<protein>
    <submittedName>
        <fullName evidence="1">Uncharacterized protein</fullName>
    </submittedName>
</protein>
<reference evidence="1 2" key="1">
    <citation type="submission" date="2021-06" db="EMBL/GenBank/DDBJ databases">
        <authorList>
            <person name="Palmer J.M."/>
        </authorList>
    </citation>
    <scope>NUCLEOTIDE SEQUENCE [LARGE SCALE GENOMIC DNA]</scope>
    <source>
        <strain evidence="2">if_2019</strain>
        <tissue evidence="1">Muscle</tissue>
    </source>
</reference>
<evidence type="ECO:0000313" key="1">
    <source>
        <dbReference type="EMBL" id="MEQ2231174.1"/>
    </source>
</evidence>
<proteinExistence type="predicted"/>
<name>A0ABV0TED6_9TELE</name>
<keyword evidence="2" id="KW-1185">Reference proteome</keyword>
<gene>
    <name evidence="1" type="ORF">ILYODFUR_036844</name>
</gene>
<accession>A0ABV0TED6</accession>
<sequence length="179" mass="19134">MVLAKHCFLFLSRGKVCQMAVMLLRGLTKLFPGMSFCLCYRPGCGMLGLTVPVSCLRRPASQPQQIGHLSPTAFLPVGVHHHVQGLPKGTAALIATATGGSINNRDGVQSPLGLYVCNLSGKLVKAQGAEYIYGKGLRQMFPADPHYTHGPAKSVRLPPLPVDPTHHQVVIDGQLKTCG</sequence>
<comment type="caution">
    <text evidence="1">The sequence shown here is derived from an EMBL/GenBank/DDBJ whole genome shotgun (WGS) entry which is preliminary data.</text>
</comment>
<dbReference type="EMBL" id="JAHRIQ010030907">
    <property type="protein sequence ID" value="MEQ2231174.1"/>
    <property type="molecule type" value="Genomic_DNA"/>
</dbReference>